<dbReference type="GO" id="GO:0052650">
    <property type="term" value="F:all-trans-retinol dehydrogenase (NADP+) activity"/>
    <property type="evidence" value="ECO:0007669"/>
    <property type="project" value="UniProtKB-ARBA"/>
</dbReference>
<dbReference type="PRINTS" id="PR00080">
    <property type="entry name" value="SDRFAMILY"/>
</dbReference>
<proteinExistence type="inferred from homology"/>
<dbReference type="VEuPathDB" id="VectorBase:LLOJ008712"/>
<dbReference type="Proteomes" id="UP000092461">
    <property type="component" value="Unassembled WGS sequence"/>
</dbReference>
<evidence type="ECO:0000256" key="7">
    <source>
        <dbReference type="ARBA" id="ARBA00023098"/>
    </source>
</evidence>
<evidence type="ECO:0000256" key="2">
    <source>
        <dbReference type="ARBA" id="ARBA00006484"/>
    </source>
</evidence>
<dbReference type="VEuPathDB" id="VectorBase:LLONM1_009219"/>
<evidence type="ECO:0000256" key="8">
    <source>
        <dbReference type="ARBA" id="ARBA00023136"/>
    </source>
</evidence>
<dbReference type="InterPro" id="IPR002347">
    <property type="entry name" value="SDR_fam"/>
</dbReference>
<dbReference type="EMBL" id="AJWK01029634">
    <property type="status" value="NOT_ANNOTATED_CDS"/>
    <property type="molecule type" value="Genomic_DNA"/>
</dbReference>
<dbReference type="GO" id="GO:0016020">
    <property type="term" value="C:membrane"/>
    <property type="evidence" value="ECO:0007669"/>
    <property type="project" value="UniProtKB-SubCell"/>
</dbReference>
<keyword evidence="6" id="KW-0560">Oxidoreductase</keyword>
<dbReference type="Pfam" id="PF00106">
    <property type="entry name" value="adh_short"/>
    <property type="match status" value="5"/>
</dbReference>
<dbReference type="PANTHER" id="PTHR24322:SF748">
    <property type="entry name" value="FI23927P1-RELATED"/>
    <property type="match status" value="1"/>
</dbReference>
<keyword evidence="5 13" id="KW-1133">Transmembrane helix</keyword>
<dbReference type="EMBL" id="AJWK01029631">
    <property type="status" value="NOT_ANNOTATED_CDS"/>
    <property type="molecule type" value="Genomic_DNA"/>
</dbReference>
<dbReference type="PANTHER" id="PTHR24322">
    <property type="entry name" value="PKSB"/>
    <property type="match status" value="1"/>
</dbReference>
<keyword evidence="4" id="KW-0521">NADP</keyword>
<comment type="function">
    <text evidence="9">Catalyzes the reduction of all-trans-retinal to all-trans-retinol in the presence of NADPH.</text>
</comment>
<dbReference type="VEuPathDB" id="VectorBase:LLONM1_004091"/>
<evidence type="ECO:0000256" key="13">
    <source>
        <dbReference type="SAM" id="Phobius"/>
    </source>
</evidence>
<name>A0A1B0CUS7_LUTLO</name>
<dbReference type="InterPro" id="IPR036291">
    <property type="entry name" value="NAD(P)-bd_dom_sf"/>
</dbReference>
<evidence type="ECO:0000256" key="1">
    <source>
        <dbReference type="ARBA" id="ARBA00004141"/>
    </source>
</evidence>
<protein>
    <recommendedName>
        <fullName evidence="10">Short-chain dehydrogenase/reductase 3</fullName>
    </recommendedName>
    <alternativeName>
        <fullName evidence="11">Retinal short-chain dehydrogenase/reductase 1</fullName>
    </alternativeName>
</protein>
<evidence type="ECO:0000313" key="15">
    <source>
        <dbReference type="Proteomes" id="UP000092461"/>
    </source>
</evidence>
<keyword evidence="7" id="KW-0443">Lipid metabolism</keyword>
<dbReference type="EMBL" id="AJWK01029630">
    <property type="status" value="NOT_ANNOTATED_CDS"/>
    <property type="molecule type" value="Genomic_DNA"/>
</dbReference>
<feature type="transmembrane region" description="Helical" evidence="13">
    <location>
        <begin position="1311"/>
        <end position="1333"/>
    </location>
</feature>
<evidence type="ECO:0000256" key="11">
    <source>
        <dbReference type="ARBA" id="ARBA00082544"/>
    </source>
</evidence>
<keyword evidence="8 13" id="KW-0472">Membrane</keyword>
<dbReference type="InterPro" id="IPR020904">
    <property type="entry name" value="Sc_DH/Rdtase_CS"/>
</dbReference>
<evidence type="ECO:0000256" key="4">
    <source>
        <dbReference type="ARBA" id="ARBA00022857"/>
    </source>
</evidence>
<dbReference type="CDD" id="cd05233">
    <property type="entry name" value="SDR_c"/>
    <property type="match status" value="1"/>
</dbReference>
<dbReference type="PROSITE" id="PS00061">
    <property type="entry name" value="ADH_SHORT"/>
    <property type="match status" value="2"/>
</dbReference>
<dbReference type="SUPFAM" id="SSF51735">
    <property type="entry name" value="NAD(P)-binding Rossmann-fold domains"/>
    <property type="match status" value="5"/>
</dbReference>
<dbReference type="EnsemblMetazoa" id="LLOJ008712-RA">
    <property type="protein sequence ID" value="LLOJ008712-PA"/>
    <property type="gene ID" value="LLOJ008712"/>
</dbReference>
<sequence>MDTKRIFSVEYMEYMPSQATQTSFLGRFLITMKFSLRMFTYVTGNFLMYMFWRVFKWRSPKDISDQVALVTGGGNGLGKAIALRLAKEKCHVAIVDLDIVGAQKTVTELESLGVKAKAYKMDVSDYDQLVELRNQISKDIGCVSILINNAALLALVPMCDTPKDHIQRIIDVNISSQIWTTKIFLEGMVEQERGHIVQICSIYGLVHGKSTMYSMTKHAIHAFTSCLEEEIHWKNWQDKIKLSRVYPFFIATRKEITDILRKGEMFVNSPEYAADKIIHAIKYEERCISIPKGYYMMIRLFSVLNVGREEYVASKKPGQSYINIQLRLLWYLLQFFYVVFIGSLQTVFEWILYGRSEKSLDGQLVLVTGGGNGLGRAICLELAKEKCSIAIADVDIGAAEKTASDLQSLGVKAKAYKVDVANYQEVLALQSQIQKDYGCVDILINNAGLVTKLTLLEGTPEDVQKVINVNIASNFWTTRVFLRDMVAQKRGHIVGVSSTFGMYPSGRSILYSTTKYAVRGFMSCLGEEIRMNKLSDKIKTTCVYPLFISTREDLMSALVQMKVFDKLVVMSPKYAAQQILNAIKKEKLHASIPSGVYTLSGLLAYLHSCILYYLTISIKVLEVDADDIIIPPREEGETKEVVEKIVEEIIEKSEKLLSDCKTTSDEMIVESASPVIKDEELELAVNEVVKGVREIERKVKGESDDSHSISRSNNNLDLSDATAKDKTDLLLSSAIICSSSGTATANQDNEVVGAIVMEIVERSLDEITGVQGDVVQKATEVVDNVLRDASVVSTISSKPLEDAAREEIASSIVDEMVEICLDDQVEKHAADVQSDSDRGEVQSPTEKIDVANVVENGIQTSETNSPQVQKPQSASTSTQVENNHFELKRSKSGSTRPMFSPGPTRPPFRIPEFKWSYIHQRLLSDVLFSLETDIQVWRSHSTKSVLDFVNSSENAIFVVNTVHLISQLADNLIIACGGLLPLLASATSPNVDVSDSAQVEKLHDEVVEDLGVVDILVNNAGILPLMSFREGTPTDIERITTRTFLGDMIKQKRGHIVAVCSGYGLYPGGRSVTYSASKFGVRGFMASLSEELMYNDHDFIKTTTIFPLLMSTRKELTDMCVKLKSSLLLQPDQEADGLTAKLRKMQNVFDSGKVPYEAAPIPQPRSLDKSIMFYLGVVKDVIIVLVVGIPMLFLKLLKNLLLSSEKNVAGQLALITGGANGIGREIALKLAEKKCNLAIADVDCEAGKETVKDCLALGVKAKFFESLLLQPDQEADGLTAKLRKMQNVFDSGKVPYEAAPIPQPRSLDKSIMFYLGVVKDVIIVLVVGIPMLFLKLLKNLLLSSEKNVAGQLALITGGANGIGREIALKLAEKKCNLAIADVDCEAGKETVKDCLALGVKAKFFEEMWIS</sequence>
<dbReference type="VEuPathDB" id="VectorBase:LLONM1_003675"/>
<evidence type="ECO:0000313" key="14">
    <source>
        <dbReference type="EnsemblMetazoa" id="LLOJ008712-PA"/>
    </source>
</evidence>
<dbReference type="GO" id="GO:0005811">
    <property type="term" value="C:lipid droplet"/>
    <property type="evidence" value="ECO:0007669"/>
    <property type="project" value="TreeGrafter"/>
</dbReference>
<keyword evidence="15" id="KW-1185">Reference proteome</keyword>
<dbReference type="EMBL" id="AJWK01029633">
    <property type="status" value="NOT_ANNOTATED_CDS"/>
    <property type="molecule type" value="Genomic_DNA"/>
</dbReference>
<evidence type="ECO:0000256" key="9">
    <source>
        <dbReference type="ARBA" id="ARBA00059620"/>
    </source>
</evidence>
<feature type="transmembrane region" description="Helical" evidence="13">
    <location>
        <begin position="1171"/>
        <end position="1194"/>
    </location>
</feature>
<reference evidence="14" key="1">
    <citation type="submission" date="2020-05" db="UniProtKB">
        <authorList>
            <consortium name="EnsemblMetazoa"/>
        </authorList>
    </citation>
    <scope>IDENTIFICATION</scope>
    <source>
        <strain evidence="14">Jacobina</strain>
    </source>
</reference>
<organism evidence="14 15">
    <name type="scientific">Lutzomyia longipalpis</name>
    <name type="common">Sand fly</name>
    <dbReference type="NCBI Taxonomy" id="7200"/>
    <lineage>
        <taxon>Eukaryota</taxon>
        <taxon>Metazoa</taxon>
        <taxon>Ecdysozoa</taxon>
        <taxon>Arthropoda</taxon>
        <taxon>Hexapoda</taxon>
        <taxon>Insecta</taxon>
        <taxon>Pterygota</taxon>
        <taxon>Neoptera</taxon>
        <taxon>Endopterygota</taxon>
        <taxon>Diptera</taxon>
        <taxon>Nematocera</taxon>
        <taxon>Psychodoidea</taxon>
        <taxon>Psychodidae</taxon>
        <taxon>Lutzomyia</taxon>
        <taxon>Lutzomyia</taxon>
    </lineage>
</organism>
<feature type="region of interest" description="Disordered" evidence="12">
    <location>
        <begin position="861"/>
        <end position="905"/>
    </location>
</feature>
<comment type="similarity">
    <text evidence="2">Belongs to the short-chain dehydrogenases/reductases (SDR) family.</text>
</comment>
<dbReference type="PRINTS" id="PR00081">
    <property type="entry name" value="GDHRDH"/>
</dbReference>
<feature type="transmembrane region" description="Helical" evidence="13">
    <location>
        <begin position="34"/>
        <end position="52"/>
    </location>
</feature>
<dbReference type="Gene3D" id="3.40.50.720">
    <property type="entry name" value="NAD(P)-binding Rossmann-like Domain"/>
    <property type="match status" value="5"/>
</dbReference>
<accession>A0A1B0CUS7</accession>
<evidence type="ECO:0000256" key="3">
    <source>
        <dbReference type="ARBA" id="ARBA00022692"/>
    </source>
</evidence>
<feature type="compositionally biased region" description="Polar residues" evidence="12">
    <location>
        <begin position="861"/>
        <end position="882"/>
    </location>
</feature>
<evidence type="ECO:0000256" key="12">
    <source>
        <dbReference type="SAM" id="MobiDB-lite"/>
    </source>
</evidence>
<dbReference type="EMBL" id="AJWK01029632">
    <property type="status" value="NOT_ANNOTATED_CDS"/>
    <property type="molecule type" value="Genomic_DNA"/>
</dbReference>
<evidence type="ECO:0000256" key="10">
    <source>
        <dbReference type="ARBA" id="ARBA00068717"/>
    </source>
</evidence>
<dbReference type="VEuPathDB" id="VectorBase:LLONM1_000896"/>
<dbReference type="FunFam" id="3.40.50.720:FF:000131">
    <property type="entry name" value="Short-chain dehydrogenase/reductase 3"/>
    <property type="match status" value="1"/>
</dbReference>
<feature type="transmembrane region" description="Helical" evidence="13">
    <location>
        <begin position="328"/>
        <end position="353"/>
    </location>
</feature>
<comment type="subcellular location">
    <subcellularLocation>
        <location evidence="1">Membrane</location>
        <topology evidence="1">Multi-pass membrane protein</topology>
    </subcellularLocation>
</comment>
<evidence type="ECO:0000256" key="5">
    <source>
        <dbReference type="ARBA" id="ARBA00022989"/>
    </source>
</evidence>
<keyword evidence="3 13" id="KW-0812">Transmembrane</keyword>
<dbReference type="FunFam" id="3.40.50.720:FF:000084">
    <property type="entry name" value="Short-chain dehydrogenase reductase"/>
    <property type="match status" value="1"/>
</dbReference>
<evidence type="ECO:0000256" key="6">
    <source>
        <dbReference type="ARBA" id="ARBA00023002"/>
    </source>
</evidence>